<reference evidence="4" key="2">
    <citation type="submission" date="2017-04" db="EMBL/GenBank/DDBJ databases">
        <authorList>
            <person name="Varghese N."/>
            <person name="Submissions S."/>
        </authorList>
    </citation>
    <scope>NUCLEOTIDE SEQUENCE [LARGE SCALE GENOMIC DNA]</scope>
    <source>
        <strain evidence="4">VDS</strain>
    </source>
</reference>
<dbReference type="Proteomes" id="UP000568696">
    <property type="component" value="Unassembled WGS sequence"/>
</dbReference>
<dbReference type="EMBL" id="JAAYSN010000304">
    <property type="protein sequence ID" value="NLP40251.1"/>
    <property type="molecule type" value="Genomic_DNA"/>
</dbReference>
<accession>A0A1X7KFZ5</accession>
<dbReference type="STRING" id="1610489.SAMN06295981_2491"/>
<dbReference type="AlphaFoldDB" id="A0A1X7KFZ5"/>
<dbReference type="OrthoDB" id="4423830at2"/>
<reference evidence="3" key="1">
    <citation type="submission" date="2017-04" db="EMBL/GenBank/DDBJ databases">
        <authorList>
            <person name="Afonso C.L."/>
            <person name="Miller P.J."/>
            <person name="Scott M.A."/>
            <person name="Spackman E."/>
            <person name="Goraichik I."/>
            <person name="Dimitrov K.M."/>
            <person name="Suarez D.L."/>
            <person name="Swayne D.E."/>
        </authorList>
    </citation>
    <scope>NUCLEOTIDE SEQUENCE [LARGE SCALE GENOMIC DNA]</scope>
    <source>
        <strain evidence="3">VDS</strain>
    </source>
</reference>
<keyword evidence="1" id="KW-0732">Signal</keyword>
<evidence type="ECO:0000313" key="2">
    <source>
        <dbReference type="EMBL" id="NLP40251.1"/>
    </source>
</evidence>
<evidence type="ECO:0008006" key="6">
    <source>
        <dbReference type="Google" id="ProtNLM"/>
    </source>
</evidence>
<proteinExistence type="predicted"/>
<gene>
    <name evidence="2" type="ORF">GX356_11180</name>
    <name evidence="3" type="ORF">SAMN06295981_2491</name>
</gene>
<feature type="chain" id="PRO_5044568380" description="Osmoprotectant transport system substrate-binding protein" evidence="1">
    <location>
        <begin position="28"/>
        <end position="221"/>
    </location>
</feature>
<feature type="signal peptide" evidence="1">
    <location>
        <begin position="1"/>
        <end position="27"/>
    </location>
</feature>
<dbReference type="Proteomes" id="UP000193309">
    <property type="component" value="Unassembled WGS sequence"/>
</dbReference>
<keyword evidence="4" id="KW-1185">Reference proteome</keyword>
<dbReference type="Gene3D" id="3.40.190.10">
    <property type="entry name" value="Periplasmic binding protein-like II"/>
    <property type="match status" value="1"/>
</dbReference>
<organism evidence="3 4">
    <name type="scientific">Corynebacterium pollutisoli</name>
    <dbReference type="NCBI Taxonomy" id="1610489"/>
    <lineage>
        <taxon>Bacteria</taxon>
        <taxon>Bacillati</taxon>
        <taxon>Actinomycetota</taxon>
        <taxon>Actinomycetes</taxon>
        <taxon>Mycobacteriales</taxon>
        <taxon>Corynebacteriaceae</taxon>
        <taxon>Corynebacterium</taxon>
    </lineage>
</organism>
<reference evidence="2 5" key="3">
    <citation type="journal article" date="2020" name="Biotechnol. Biofuels">
        <title>New insights from the biogas microbiome by comprehensive genome-resolved metagenomics of nearly 1600 species originating from multiple anaerobic digesters.</title>
        <authorList>
            <person name="Campanaro S."/>
            <person name="Treu L."/>
            <person name="Rodriguez-R L.M."/>
            <person name="Kovalovszki A."/>
            <person name="Ziels R.M."/>
            <person name="Maus I."/>
            <person name="Zhu X."/>
            <person name="Kougias P.G."/>
            <person name="Basile A."/>
            <person name="Luo G."/>
            <person name="Schluter A."/>
            <person name="Konstantinidis K.T."/>
            <person name="Angelidaki I."/>
        </authorList>
    </citation>
    <scope>NUCLEOTIDE SEQUENCE [LARGE SCALE GENOMIC DNA]</scope>
    <source>
        <strain evidence="2">AS23ysBPME_344</strain>
    </source>
</reference>
<evidence type="ECO:0000256" key="1">
    <source>
        <dbReference type="SAM" id="SignalP"/>
    </source>
</evidence>
<dbReference type="RefSeq" id="WP_085550557.1">
    <property type="nucleotide sequence ID" value="NZ_FXAR01000012.1"/>
</dbReference>
<sequence>MSRPIRRTASLTLALAGAVSLAGCADAEPGRTPDRDHTRPVVISVSANSPEQLILGEIYLQTLQAQEREVILDLESETEERTRLERLREGDADLVIGCTGMYLSNLDPLRAVDLSAEIEAGDVEDPADTTYREYLGALSGGFTSPDPSSAQGCADIVAREQMPDLPQSIVPTYNRELFDREEQKAITDVTRFLTTDEIATLIEDAREKSSASSVVEAWLPS</sequence>
<name>A0A1X7KFZ5_9CORY</name>
<dbReference type="PROSITE" id="PS51257">
    <property type="entry name" value="PROKAR_LIPOPROTEIN"/>
    <property type="match status" value="1"/>
</dbReference>
<evidence type="ECO:0000313" key="4">
    <source>
        <dbReference type="Proteomes" id="UP000193309"/>
    </source>
</evidence>
<evidence type="ECO:0000313" key="3">
    <source>
        <dbReference type="EMBL" id="SMG39493.1"/>
    </source>
</evidence>
<protein>
    <recommendedName>
        <fullName evidence="6">Osmoprotectant transport system substrate-binding protein</fullName>
    </recommendedName>
</protein>
<evidence type="ECO:0000313" key="5">
    <source>
        <dbReference type="Proteomes" id="UP000568696"/>
    </source>
</evidence>
<dbReference type="EMBL" id="FXAR01000012">
    <property type="protein sequence ID" value="SMG39493.1"/>
    <property type="molecule type" value="Genomic_DNA"/>
</dbReference>